<evidence type="ECO:0000256" key="1">
    <source>
        <dbReference type="ARBA" id="ARBA00004496"/>
    </source>
</evidence>
<dbReference type="AlphaFoldDB" id="T1HSF8"/>
<comment type="subunit">
    <text evidence="7">Self-associates. Interacts with BBS9; the interaction mediates the association of LZTL1 with the BBsome complex and regulates BBSome ciliary trafficking.</text>
</comment>
<feature type="compositionally biased region" description="Basic and acidic residues" evidence="9">
    <location>
        <begin position="210"/>
        <end position="220"/>
    </location>
</feature>
<feature type="region of interest" description="Disordered" evidence="9">
    <location>
        <begin position="196"/>
        <end position="220"/>
    </location>
</feature>
<evidence type="ECO:0000256" key="5">
    <source>
        <dbReference type="ARBA" id="ARBA00023054"/>
    </source>
</evidence>
<evidence type="ECO:0000256" key="7">
    <source>
        <dbReference type="ARBA" id="ARBA00026004"/>
    </source>
</evidence>
<dbReference type="GO" id="GO:1903565">
    <property type="term" value="P:negative regulation of protein localization to cilium"/>
    <property type="evidence" value="ECO:0007669"/>
    <property type="project" value="TreeGrafter"/>
</dbReference>
<dbReference type="EMBL" id="ACPB03022084">
    <property type="status" value="NOT_ANNOTATED_CDS"/>
    <property type="molecule type" value="Genomic_DNA"/>
</dbReference>
<keyword evidence="11" id="KW-1185">Reference proteome</keyword>
<feature type="coiled-coil region" evidence="8">
    <location>
        <begin position="232"/>
        <end position="297"/>
    </location>
</feature>
<comment type="function">
    <text evidence="6">Regulates ciliary localization of the BBSome complex. Together with the BBSome complex, controls SMO ciliary trafficking and contributes to the sonic hedgehog (SHH) pathway regulation. May play a role in neurite outgrowth. May have tumor suppressor function.</text>
</comment>
<evidence type="ECO:0000256" key="9">
    <source>
        <dbReference type="SAM" id="MobiDB-lite"/>
    </source>
</evidence>
<protein>
    <recommendedName>
        <fullName evidence="3">Leucine zipper transcription factor-like protein 1</fullName>
    </recommendedName>
</protein>
<evidence type="ECO:0000256" key="4">
    <source>
        <dbReference type="ARBA" id="ARBA00022490"/>
    </source>
</evidence>
<dbReference type="PANTHER" id="PTHR21635:SF0">
    <property type="entry name" value="LEUCINE ZIPPER TRANSCRIPTION FACTOR-LIKE PROTEIN 1"/>
    <property type="match status" value="1"/>
</dbReference>
<evidence type="ECO:0000256" key="3">
    <source>
        <dbReference type="ARBA" id="ARBA00018920"/>
    </source>
</evidence>
<dbReference type="EnsemblMetazoa" id="RPRC006978-RA">
    <property type="protein sequence ID" value="RPRC006978-PA"/>
    <property type="gene ID" value="RPRC006978"/>
</dbReference>
<sequence length="303" mass="35540">MLKETLGLNEQHQGIIRSYIKFARHQRGQNLKFIDMTFQDVIDSRLLEDTYTKDEVEELINNMKDVVSGEVAGELMDVSHINVLLFTQLLSQAEKWHLRMKVDLSDVQNRELLEKVKIMEENENKSQPNPHRLEPLADNSSGSFELLKIEIERLKDENMRLEKQTVEYESKLNQLIEEKEKMALLLKAKEEEMTELKNETENLSPTNKNSEVETDSKNDSEQLLGEYEKVLTEQLRLELDSMRQEYLSVQSQLSLAEKELERKFNQTAAYNNMKMMIAKKNEQVKELRTQLQKYEKTSEPAPE</sequence>
<evidence type="ECO:0000256" key="6">
    <source>
        <dbReference type="ARBA" id="ARBA00024898"/>
    </source>
</evidence>
<dbReference type="Pfam" id="PF15294">
    <property type="entry name" value="Leu_zip"/>
    <property type="match status" value="1"/>
</dbReference>
<dbReference type="GO" id="GO:0005737">
    <property type="term" value="C:cytoplasm"/>
    <property type="evidence" value="ECO:0007669"/>
    <property type="project" value="UniProtKB-SubCell"/>
</dbReference>
<evidence type="ECO:0000313" key="11">
    <source>
        <dbReference type="Proteomes" id="UP000015103"/>
    </source>
</evidence>
<keyword evidence="4" id="KW-0963">Cytoplasm</keyword>
<evidence type="ECO:0000256" key="8">
    <source>
        <dbReference type="SAM" id="Coils"/>
    </source>
</evidence>
<evidence type="ECO:0000256" key="2">
    <source>
        <dbReference type="ARBA" id="ARBA00008868"/>
    </source>
</evidence>
<dbReference type="InParanoid" id="T1HSF8"/>
<accession>T1HSF8</accession>
<evidence type="ECO:0000313" key="10">
    <source>
        <dbReference type="EnsemblMetazoa" id="RPRC006978-PA"/>
    </source>
</evidence>
<dbReference type="eggNOG" id="ENOG502QRGB">
    <property type="taxonomic scope" value="Eukaryota"/>
</dbReference>
<keyword evidence="5 8" id="KW-0175">Coiled coil</keyword>
<dbReference type="PANTHER" id="PTHR21635">
    <property type="entry name" value="LEUCINE ZIPPER TRANSCRIPTION FACTOR LIKE"/>
    <property type="match status" value="1"/>
</dbReference>
<reference evidence="10" key="1">
    <citation type="submission" date="2015-05" db="UniProtKB">
        <authorList>
            <consortium name="EnsemblMetazoa"/>
        </authorList>
    </citation>
    <scope>IDENTIFICATION</scope>
</reference>
<dbReference type="InterPro" id="IPR026157">
    <property type="entry name" value="LZTFL1"/>
</dbReference>
<dbReference type="OMA" id="QMEGTTA"/>
<comment type="similarity">
    <text evidence="2">Belongs to the LZTFL1 family.</text>
</comment>
<dbReference type="HOGENOM" id="CLU_083519_0_0_1"/>
<dbReference type="VEuPathDB" id="VectorBase:RPRC006978"/>
<proteinExistence type="inferred from homology"/>
<dbReference type="STRING" id="13249.T1HSF8"/>
<organism evidence="10 11">
    <name type="scientific">Rhodnius prolixus</name>
    <name type="common">Triatomid bug</name>
    <dbReference type="NCBI Taxonomy" id="13249"/>
    <lineage>
        <taxon>Eukaryota</taxon>
        <taxon>Metazoa</taxon>
        <taxon>Ecdysozoa</taxon>
        <taxon>Arthropoda</taxon>
        <taxon>Hexapoda</taxon>
        <taxon>Insecta</taxon>
        <taxon>Pterygota</taxon>
        <taxon>Neoptera</taxon>
        <taxon>Paraneoptera</taxon>
        <taxon>Hemiptera</taxon>
        <taxon>Heteroptera</taxon>
        <taxon>Panheteroptera</taxon>
        <taxon>Cimicomorpha</taxon>
        <taxon>Reduviidae</taxon>
        <taxon>Triatominae</taxon>
        <taxon>Rhodnius</taxon>
    </lineage>
</organism>
<name>T1HSF8_RHOPR</name>
<comment type="subcellular location">
    <subcellularLocation>
        <location evidence="1">Cytoplasm</location>
    </subcellularLocation>
</comment>
<feature type="region of interest" description="Disordered" evidence="9">
    <location>
        <begin position="120"/>
        <end position="139"/>
    </location>
</feature>
<dbReference type="Proteomes" id="UP000015103">
    <property type="component" value="Unassembled WGS sequence"/>
</dbReference>